<proteinExistence type="predicted"/>
<feature type="non-terminal residue" evidence="1">
    <location>
        <position position="73"/>
    </location>
</feature>
<dbReference type="EMBL" id="LAZR01002915">
    <property type="protein sequence ID" value="KKN24026.1"/>
    <property type="molecule type" value="Genomic_DNA"/>
</dbReference>
<sequence length="73" mass="8800">MTTLEVFLEKREKLINKNCKSKKRECCVCNNHLDFLNFISQSVNHEFYTLEQLEKIWNSPHIQLYCCKCTEIE</sequence>
<dbReference type="AlphaFoldDB" id="A0A0F9RG22"/>
<reference evidence="1" key="1">
    <citation type="journal article" date="2015" name="Nature">
        <title>Complex archaea that bridge the gap between prokaryotes and eukaryotes.</title>
        <authorList>
            <person name="Spang A."/>
            <person name="Saw J.H."/>
            <person name="Jorgensen S.L."/>
            <person name="Zaremba-Niedzwiedzka K."/>
            <person name="Martijn J."/>
            <person name="Lind A.E."/>
            <person name="van Eijk R."/>
            <person name="Schleper C."/>
            <person name="Guy L."/>
            <person name="Ettema T.J."/>
        </authorList>
    </citation>
    <scope>NUCLEOTIDE SEQUENCE</scope>
</reference>
<accession>A0A0F9RG22</accession>
<protein>
    <submittedName>
        <fullName evidence="1">Uncharacterized protein</fullName>
    </submittedName>
</protein>
<organism evidence="1">
    <name type="scientific">marine sediment metagenome</name>
    <dbReference type="NCBI Taxonomy" id="412755"/>
    <lineage>
        <taxon>unclassified sequences</taxon>
        <taxon>metagenomes</taxon>
        <taxon>ecological metagenomes</taxon>
    </lineage>
</organism>
<gene>
    <name evidence="1" type="ORF">LCGC14_0898950</name>
</gene>
<name>A0A0F9RG22_9ZZZZ</name>
<comment type="caution">
    <text evidence="1">The sequence shown here is derived from an EMBL/GenBank/DDBJ whole genome shotgun (WGS) entry which is preliminary data.</text>
</comment>
<evidence type="ECO:0000313" key="1">
    <source>
        <dbReference type="EMBL" id="KKN24026.1"/>
    </source>
</evidence>